<evidence type="ECO:0000256" key="2">
    <source>
        <dbReference type="ARBA" id="ARBA00009477"/>
    </source>
</evidence>
<dbReference type="Proteomes" id="UP001230253">
    <property type="component" value="Unassembled WGS sequence"/>
</dbReference>
<feature type="domain" description="Multidrug resistance protein MdtA-like alpha-helical hairpin" evidence="7">
    <location>
        <begin position="112"/>
        <end position="188"/>
    </location>
</feature>
<dbReference type="Gene3D" id="2.40.420.20">
    <property type="match status" value="1"/>
</dbReference>
<dbReference type="Gene3D" id="6.10.140.1990">
    <property type="match status" value="1"/>
</dbReference>
<dbReference type="SUPFAM" id="SSF111369">
    <property type="entry name" value="HlyD-like secretion proteins"/>
    <property type="match status" value="1"/>
</dbReference>
<evidence type="ECO:0000259" key="8">
    <source>
        <dbReference type="Pfam" id="PF25917"/>
    </source>
</evidence>
<protein>
    <submittedName>
        <fullName evidence="10">Macrolide-specific efflux system membrane fusion protein</fullName>
    </submittedName>
</protein>
<name>A0ABU0CA74_9BRAD</name>
<dbReference type="Pfam" id="PF25917">
    <property type="entry name" value="BSH_RND"/>
    <property type="match status" value="1"/>
</dbReference>
<organism evidence="10 11">
    <name type="scientific">Rhodopseudomonas julia</name>
    <dbReference type="NCBI Taxonomy" id="200617"/>
    <lineage>
        <taxon>Bacteria</taxon>
        <taxon>Pseudomonadati</taxon>
        <taxon>Pseudomonadota</taxon>
        <taxon>Alphaproteobacteria</taxon>
        <taxon>Hyphomicrobiales</taxon>
        <taxon>Nitrobacteraceae</taxon>
        <taxon>Rhodopseudomonas</taxon>
    </lineage>
</organism>
<evidence type="ECO:0000256" key="1">
    <source>
        <dbReference type="ARBA" id="ARBA00004196"/>
    </source>
</evidence>
<keyword evidence="11" id="KW-1185">Reference proteome</keyword>
<dbReference type="InterPro" id="IPR058627">
    <property type="entry name" value="MdtA-like_C"/>
</dbReference>
<evidence type="ECO:0000256" key="6">
    <source>
        <dbReference type="SAM" id="MobiDB-lite"/>
    </source>
</evidence>
<evidence type="ECO:0000259" key="7">
    <source>
        <dbReference type="Pfam" id="PF25876"/>
    </source>
</evidence>
<evidence type="ECO:0000259" key="9">
    <source>
        <dbReference type="Pfam" id="PF25967"/>
    </source>
</evidence>
<reference evidence="10 11" key="1">
    <citation type="submission" date="2023-07" db="EMBL/GenBank/DDBJ databases">
        <title>Genomic Encyclopedia of Type Strains, Phase IV (KMG-IV): sequencing the most valuable type-strain genomes for metagenomic binning, comparative biology and taxonomic classification.</title>
        <authorList>
            <person name="Goeker M."/>
        </authorList>
    </citation>
    <scope>NUCLEOTIDE SEQUENCE [LARGE SCALE GENOMIC DNA]</scope>
    <source>
        <strain evidence="10 11">DSM 11549</strain>
    </source>
</reference>
<dbReference type="PANTHER" id="PTHR30469">
    <property type="entry name" value="MULTIDRUG RESISTANCE PROTEIN MDTA"/>
    <property type="match status" value="1"/>
</dbReference>
<evidence type="ECO:0000313" key="11">
    <source>
        <dbReference type="Proteomes" id="UP001230253"/>
    </source>
</evidence>
<comment type="subcellular location">
    <subcellularLocation>
        <location evidence="1">Cell envelope</location>
    </subcellularLocation>
</comment>
<evidence type="ECO:0000256" key="4">
    <source>
        <dbReference type="ARBA" id="ARBA00023054"/>
    </source>
</evidence>
<feature type="domain" description="Multidrug resistance protein MdtA-like C-terminal permuted SH3" evidence="9">
    <location>
        <begin position="327"/>
        <end position="386"/>
    </location>
</feature>
<dbReference type="PANTHER" id="PTHR30469:SF33">
    <property type="entry name" value="SLR1207 PROTEIN"/>
    <property type="match status" value="1"/>
</dbReference>
<dbReference type="Pfam" id="PF25876">
    <property type="entry name" value="HH_MFP_RND"/>
    <property type="match status" value="1"/>
</dbReference>
<sequence length="405" mass="43298">MAARKRKRSKLIWLLVAILLIGGAGYWVKTNYFAEEPPEIMTSAVTRGDIEKTVLATGILKPAKLVAVGAQVSGRVTSLKVSVGDSVKEGDLIAEIDSETQANDLRTAEASLANVRAQKEEKQATLVQAEQALARQTRMINQNAVSRADYEEAEATVKVTRAQIAALDAQIAEAEVAVETAKVDLGYTQITAPMDGTVLWVVTQEGQTVNAIQSAPTIVILGQLDTMTVRAEISEVDVVDVKPGQPVYFTVLGNPDRRYESTLSFIEPAPESITSDSMVASSSSSSSSSASEKAIYYNGIFEVPNQDRELRTYMTAEVHIVLGQANDVLILPSAALGSKGADGKYSVHVLEANGNVVERHVEIGLNDKIRAEVVSGLSEGDRVVMGQPGEAASGQRRGPRGPMGF</sequence>
<dbReference type="Gene3D" id="2.40.30.170">
    <property type="match status" value="1"/>
</dbReference>
<dbReference type="Pfam" id="PF25967">
    <property type="entry name" value="RND-MFP_C"/>
    <property type="match status" value="1"/>
</dbReference>
<dbReference type="InterPro" id="IPR058625">
    <property type="entry name" value="MdtA-like_BSH"/>
</dbReference>
<comment type="caution">
    <text evidence="10">The sequence shown here is derived from an EMBL/GenBank/DDBJ whole genome shotgun (WGS) entry which is preliminary data.</text>
</comment>
<evidence type="ECO:0000313" key="10">
    <source>
        <dbReference type="EMBL" id="MDQ0327432.1"/>
    </source>
</evidence>
<evidence type="ECO:0000256" key="3">
    <source>
        <dbReference type="ARBA" id="ARBA00022448"/>
    </source>
</evidence>
<feature type="coiled-coil region" evidence="5">
    <location>
        <begin position="105"/>
        <end position="184"/>
    </location>
</feature>
<dbReference type="InterPro" id="IPR030190">
    <property type="entry name" value="MacA_alpha-hairpin_sf"/>
</dbReference>
<keyword evidence="4 5" id="KW-0175">Coiled coil</keyword>
<dbReference type="NCBIfam" id="TIGR01730">
    <property type="entry name" value="RND_mfp"/>
    <property type="match status" value="1"/>
</dbReference>
<dbReference type="Gene3D" id="2.40.50.100">
    <property type="match status" value="2"/>
</dbReference>
<feature type="region of interest" description="Disordered" evidence="6">
    <location>
        <begin position="382"/>
        <end position="405"/>
    </location>
</feature>
<proteinExistence type="inferred from homology"/>
<gene>
    <name evidence="10" type="ORF">J2R99_003301</name>
</gene>
<dbReference type="EMBL" id="JAUSUK010000002">
    <property type="protein sequence ID" value="MDQ0327432.1"/>
    <property type="molecule type" value="Genomic_DNA"/>
</dbReference>
<keyword evidence="3" id="KW-0813">Transport</keyword>
<dbReference type="InterPro" id="IPR058624">
    <property type="entry name" value="MdtA-like_HH"/>
</dbReference>
<evidence type="ECO:0000256" key="5">
    <source>
        <dbReference type="SAM" id="Coils"/>
    </source>
</evidence>
<feature type="domain" description="Multidrug resistance protein MdtA-like barrel-sandwich hybrid" evidence="8">
    <location>
        <begin position="66"/>
        <end position="220"/>
    </location>
</feature>
<dbReference type="InterPro" id="IPR006143">
    <property type="entry name" value="RND_pump_MFP"/>
</dbReference>
<accession>A0ABU0CA74</accession>
<dbReference type="RefSeq" id="WP_307155466.1">
    <property type="nucleotide sequence ID" value="NZ_JAUSUK010000002.1"/>
</dbReference>
<comment type="similarity">
    <text evidence="2">Belongs to the membrane fusion protein (MFP) (TC 8.A.1) family.</text>
</comment>